<evidence type="ECO:0000313" key="1">
    <source>
        <dbReference type="EMBL" id="MEX3185304.1"/>
    </source>
</evidence>
<name>A0AAP8TX14_SERMA</name>
<dbReference type="Proteomes" id="UP000237365">
    <property type="component" value="Unassembled WGS sequence"/>
</dbReference>
<organism evidence="2">
    <name type="scientific">Serratia marcescens</name>
    <dbReference type="NCBI Taxonomy" id="615"/>
    <lineage>
        <taxon>Bacteria</taxon>
        <taxon>Pseudomonadati</taxon>
        <taxon>Pseudomonadota</taxon>
        <taxon>Gammaproteobacteria</taxon>
        <taxon>Enterobacterales</taxon>
        <taxon>Yersiniaceae</taxon>
        <taxon>Serratia</taxon>
    </lineage>
</organism>
<dbReference type="GeneID" id="98190244"/>
<accession>A0AAP8TX14</accession>
<reference evidence="1 3" key="2">
    <citation type="submission" date="2024-07" db="EMBL/GenBank/DDBJ databases">
        <title>Making a pathogen? Evaluating the impact of protist predation on the evolution of virulence in Serratia marcescens.</title>
        <authorList>
            <person name="Hopkins H."/>
            <person name="Lopezguerra C."/>
            <person name="Lau M.-J."/>
        </authorList>
    </citation>
    <scope>NUCLEOTIDE SEQUENCE [LARGE SCALE GENOMIC DNA]</scope>
    <source>
        <strain evidence="1 3">KZ19</strain>
    </source>
</reference>
<dbReference type="EMBL" id="PQGI02000001">
    <property type="protein sequence ID" value="MEX3185304.1"/>
    <property type="molecule type" value="Genomic_DNA"/>
</dbReference>
<sequence length="132" mass="14704">MMTLKYPEPIVRSQDLVIGEPALFTLPPRGMATLSATDALGLDTFCTAIRARLSGPVRFTAHPHRIGSRTSVALHLEGRLGRCIDVLITVAGNTLWPQPDEYSHPRWYVTVPDAADVVYLLFYLCELFLHRG</sequence>
<reference evidence="2" key="1">
    <citation type="submission" date="2018-01" db="EMBL/GenBank/DDBJ databases">
        <title>The opportunistic pathogen Serratia marcescens is an overlooked threat to honeybees.</title>
        <authorList>
            <person name="Raymann K."/>
            <person name="Shaffer Z."/>
            <person name="Coon K."/>
            <person name="Salisbury S."/>
            <person name="Moran N.A."/>
        </authorList>
    </citation>
    <scope>NUCLEOTIDE SEQUENCE [LARGE SCALE GENOMIC DNA]</scope>
    <source>
        <strain evidence="2">KZ19</strain>
    </source>
</reference>
<evidence type="ECO:0000313" key="2">
    <source>
        <dbReference type="EMBL" id="POP17322.1"/>
    </source>
</evidence>
<dbReference type="EMBL" id="PQGI01000006">
    <property type="protein sequence ID" value="POP17322.1"/>
    <property type="molecule type" value="Genomic_DNA"/>
</dbReference>
<dbReference type="RefSeq" id="WP_103681856.1">
    <property type="nucleotide sequence ID" value="NZ_JBOKGU010000001.1"/>
</dbReference>
<dbReference type="AlphaFoldDB" id="A0AAP8TX14"/>
<gene>
    <name evidence="1" type="ORF">C3R40_001555</name>
    <name evidence="2" type="ORF">C3R40_07595</name>
</gene>
<reference evidence="1 3" key="3">
    <citation type="submission" date="2024-07" db="EMBL/GenBank/DDBJ databases">
        <authorList>
            <person name="Raymann K."/>
        </authorList>
    </citation>
    <scope>NUCLEOTIDE SEQUENCE [LARGE SCALE GENOMIC DNA]</scope>
    <source>
        <strain evidence="1 3">KZ19</strain>
    </source>
</reference>
<comment type="caution">
    <text evidence="2">The sequence shown here is derived from an EMBL/GenBank/DDBJ whole genome shotgun (WGS) entry which is preliminary data.</text>
</comment>
<evidence type="ECO:0000313" key="3">
    <source>
        <dbReference type="Proteomes" id="UP000237365"/>
    </source>
</evidence>
<proteinExistence type="predicted"/>
<protein>
    <submittedName>
        <fullName evidence="2">Acetyltransferase</fullName>
    </submittedName>
</protein>